<dbReference type="Proteomes" id="UP000190395">
    <property type="component" value="Unassembled WGS sequence"/>
</dbReference>
<evidence type="ECO:0000313" key="1">
    <source>
        <dbReference type="EMBL" id="SKA03346.1"/>
    </source>
</evidence>
<evidence type="ECO:0000313" key="2">
    <source>
        <dbReference type="Proteomes" id="UP000190395"/>
    </source>
</evidence>
<organism evidence="1 2">
    <name type="scientific">Treponema berlinense</name>
    <dbReference type="NCBI Taxonomy" id="225004"/>
    <lineage>
        <taxon>Bacteria</taxon>
        <taxon>Pseudomonadati</taxon>
        <taxon>Spirochaetota</taxon>
        <taxon>Spirochaetia</taxon>
        <taxon>Spirochaetales</taxon>
        <taxon>Treponemataceae</taxon>
        <taxon>Treponema</taxon>
    </lineage>
</organism>
<sequence>MNDDEKEKSCTIFVQTWKTIQSFRNPNTRLELFEALCAYSFTNSEPEFPDSEDGDVMRALWSQLKFPEDRKRKRSKINSLNAKKRNTANISELNEMNTVTITGTNTDVKTASSTTTNISLQKIISSFLERNFASSFSPDLVQDLESLLSKYDICSNDAEKYLEYVLEYSKRKASDNPMSYFYKSVTQENLLVSWLQSKEFTNESNK</sequence>
<gene>
    <name evidence="1" type="ORF">SAMN02745152_01992</name>
</gene>
<dbReference type="GeneID" id="303368214"/>
<dbReference type="STRING" id="225004.SAMN02745152_01992"/>
<accession>A0A1T4QI73</accession>
<protein>
    <submittedName>
        <fullName evidence="1">Uncharacterized protein</fullName>
    </submittedName>
</protein>
<name>A0A1T4QI73_9SPIR</name>
<reference evidence="1 2" key="1">
    <citation type="submission" date="2017-02" db="EMBL/GenBank/DDBJ databases">
        <authorList>
            <person name="Peterson S.W."/>
        </authorList>
    </citation>
    <scope>NUCLEOTIDE SEQUENCE [LARGE SCALE GENOMIC DNA]</scope>
    <source>
        <strain evidence="1 2">ATCC BAA-909</strain>
    </source>
</reference>
<dbReference type="EMBL" id="FUXC01000014">
    <property type="protein sequence ID" value="SKA03346.1"/>
    <property type="molecule type" value="Genomic_DNA"/>
</dbReference>
<dbReference type="RefSeq" id="WP_078931734.1">
    <property type="nucleotide sequence ID" value="NZ_FUXC01000014.1"/>
</dbReference>
<keyword evidence="2" id="KW-1185">Reference proteome</keyword>
<dbReference type="AlphaFoldDB" id="A0A1T4QI73"/>
<proteinExistence type="predicted"/>